<evidence type="ECO:0008006" key="4">
    <source>
        <dbReference type="Google" id="ProtNLM"/>
    </source>
</evidence>
<proteinExistence type="predicted"/>
<dbReference type="RefSeq" id="WP_104270955.1">
    <property type="nucleotide sequence ID" value="NZ_PSSW01000006.1"/>
</dbReference>
<dbReference type="Proteomes" id="UP000256431">
    <property type="component" value="Unassembled WGS sequence"/>
</dbReference>
<keyword evidence="3" id="KW-1185">Reference proteome</keyword>
<feature type="signal peptide" evidence="1">
    <location>
        <begin position="1"/>
        <end position="23"/>
    </location>
</feature>
<evidence type="ECO:0000256" key="1">
    <source>
        <dbReference type="SAM" id="SignalP"/>
    </source>
</evidence>
<evidence type="ECO:0000313" key="2">
    <source>
        <dbReference type="EMBL" id="RDU40266.1"/>
    </source>
</evidence>
<keyword evidence="1" id="KW-0732">Signal</keyword>
<gene>
    <name evidence="2" type="ORF">DXI23_13745</name>
</gene>
<dbReference type="SUPFAM" id="SSF53850">
    <property type="entry name" value="Periplasmic binding protein-like II"/>
    <property type="match status" value="1"/>
</dbReference>
<comment type="caution">
    <text evidence="2">The sequence shown here is derived from an EMBL/GenBank/DDBJ whole genome shotgun (WGS) entry which is preliminary data.</text>
</comment>
<dbReference type="AlphaFoldDB" id="A0A3D8H1W8"/>
<sequence>MNKRSLKALIALWCLVCSMGLLALPAVSVAEGTLKFAFADNSKPYSFSQDEKAAGLFPEVVRLTFSFIPDYDMASAVMPWSRAQYNLRLGLNDGLLTYPSKERQNYAVFSAGPLFIQDFGHLVYSAENPNKDLIESASSFADLSGLKVIVEKGSQWEENNIPGYLERVPGRDSETMMHLLMFREAGDFLVQPAEDARFIAGKLGYTENLKIRKVDFIPNSMIPFHLGVSRQHPSANDVINQVDAIMQKPDFQSQLTTLIRSYR</sequence>
<feature type="chain" id="PRO_5017548386" description="Solute-binding protein family 3/N-terminal domain-containing protein" evidence="1">
    <location>
        <begin position="24"/>
        <end position="263"/>
    </location>
</feature>
<accession>A0A3D8H1W8</accession>
<dbReference type="EMBL" id="QRDH01000006">
    <property type="protein sequence ID" value="RDU40266.1"/>
    <property type="molecule type" value="Genomic_DNA"/>
</dbReference>
<evidence type="ECO:0000313" key="3">
    <source>
        <dbReference type="Proteomes" id="UP000256431"/>
    </source>
</evidence>
<reference evidence="2 3" key="1">
    <citation type="submission" date="2018-08" db="EMBL/GenBank/DDBJ databases">
        <title>Genome sequence of Marinobacter flavimaris KCTC 12185.</title>
        <authorList>
            <person name="Chun J."/>
            <person name="Kim B.-Y."/>
            <person name="Choi S.-B."/>
            <person name="Kwak M.-J."/>
        </authorList>
    </citation>
    <scope>NUCLEOTIDE SEQUENCE [LARGE SCALE GENOMIC DNA]</scope>
    <source>
        <strain evidence="2 3">KCTC 12185</strain>
    </source>
</reference>
<organism evidence="2 3">
    <name type="scientific">Marinobacter flavimaris</name>
    <dbReference type="NCBI Taxonomy" id="262076"/>
    <lineage>
        <taxon>Bacteria</taxon>
        <taxon>Pseudomonadati</taxon>
        <taxon>Pseudomonadota</taxon>
        <taxon>Gammaproteobacteria</taxon>
        <taxon>Pseudomonadales</taxon>
        <taxon>Marinobacteraceae</taxon>
        <taxon>Marinobacter</taxon>
    </lineage>
</organism>
<dbReference type="Gene3D" id="3.40.190.10">
    <property type="entry name" value="Periplasmic binding protein-like II"/>
    <property type="match status" value="2"/>
</dbReference>
<protein>
    <recommendedName>
        <fullName evidence="4">Solute-binding protein family 3/N-terminal domain-containing protein</fullName>
    </recommendedName>
</protein>
<name>A0A3D8H1W8_9GAMM</name>